<evidence type="ECO:0000256" key="2">
    <source>
        <dbReference type="ARBA" id="ARBA00022840"/>
    </source>
</evidence>
<dbReference type="GO" id="GO:0005524">
    <property type="term" value="F:ATP binding"/>
    <property type="evidence" value="ECO:0007669"/>
    <property type="project" value="UniProtKB-KW"/>
</dbReference>
<gene>
    <name evidence="3" type="ORF">CXK92_16025</name>
</gene>
<proteinExistence type="predicted"/>
<dbReference type="GO" id="GO:0032153">
    <property type="term" value="C:cell division site"/>
    <property type="evidence" value="ECO:0007669"/>
    <property type="project" value="TreeGrafter"/>
</dbReference>
<accession>A0A2N8S0G7</accession>
<dbReference type="PANTHER" id="PTHR12169:SF6">
    <property type="entry name" value="AFG1-LIKE ATPASE"/>
    <property type="match status" value="1"/>
</dbReference>
<dbReference type="Gene3D" id="3.40.50.300">
    <property type="entry name" value="P-loop containing nucleotide triphosphate hydrolases"/>
    <property type="match status" value="1"/>
</dbReference>
<evidence type="ECO:0000313" key="3">
    <source>
        <dbReference type="EMBL" id="PNF80117.1"/>
    </source>
</evidence>
<name>A0A2N8S0G7_STUST</name>
<dbReference type="InterPro" id="IPR027417">
    <property type="entry name" value="P-loop_NTPase"/>
</dbReference>
<organism evidence="3 4">
    <name type="scientific">Stutzerimonas stutzeri</name>
    <name type="common">Pseudomonas stutzeri</name>
    <dbReference type="NCBI Taxonomy" id="316"/>
    <lineage>
        <taxon>Bacteria</taxon>
        <taxon>Pseudomonadati</taxon>
        <taxon>Pseudomonadota</taxon>
        <taxon>Gammaproteobacteria</taxon>
        <taxon>Pseudomonadales</taxon>
        <taxon>Pseudomonadaceae</taxon>
        <taxon>Stutzerimonas</taxon>
    </lineage>
</organism>
<evidence type="ECO:0000256" key="1">
    <source>
        <dbReference type="ARBA" id="ARBA00022741"/>
    </source>
</evidence>
<keyword evidence="3" id="KW-0131">Cell cycle</keyword>
<dbReference type="OrthoDB" id="9774491at2"/>
<dbReference type="EMBL" id="POUN01000004">
    <property type="protein sequence ID" value="PNF80117.1"/>
    <property type="molecule type" value="Genomic_DNA"/>
</dbReference>
<keyword evidence="3" id="KW-0132">Cell division</keyword>
<dbReference type="RefSeq" id="WP_102826003.1">
    <property type="nucleotide sequence ID" value="NZ_CP139348.1"/>
</dbReference>
<dbReference type="SUPFAM" id="SSF52540">
    <property type="entry name" value="P-loop containing nucleoside triphosphate hydrolases"/>
    <property type="match status" value="1"/>
</dbReference>
<dbReference type="Pfam" id="PF03969">
    <property type="entry name" value="AFG1_ATPase"/>
    <property type="match status" value="2"/>
</dbReference>
<comment type="caution">
    <text evidence="3">The sequence shown here is derived from an EMBL/GenBank/DDBJ whole genome shotgun (WGS) entry which is preliminary data.</text>
</comment>
<sequence>MYADSPLERYQQAVAQDGFVPDAAQQLAVARLQACHEALISGAGTPLGVYLWGPVGRGKTWLMDLFHASLAVPSRRQHFHHFMRWVHIRLFQLNGTADPLQALAKELSEEIRVLCFDELFVGDIGDAIILGRLFQVLFEHGVVVVATSNQPPEQLYADGFNRERFLPAIDAIVQHMHVVDVDGGADHRLRPGAAQQRYWIAQPDNSSALEATFEALVAGSVSAEPLALSRRQLNVVRRSELVLWCRFADLCEQPFSALDFIELCDRFSAILIADIPRLGGTPRDGRIARGTEDAAARVEAGDRQIPKLAARDDAVRRFIALVDECYDRRIPLYIEAQVALDELYTEGYLAFPFRRTLSRLREMQLQRFG</sequence>
<dbReference type="GO" id="GO:0005737">
    <property type="term" value="C:cytoplasm"/>
    <property type="evidence" value="ECO:0007669"/>
    <property type="project" value="TreeGrafter"/>
</dbReference>
<keyword evidence="1" id="KW-0547">Nucleotide-binding</keyword>
<keyword evidence="2" id="KW-0067">ATP-binding</keyword>
<protein>
    <submittedName>
        <fullName evidence="3">Cell division protein ZapE</fullName>
    </submittedName>
</protein>
<dbReference type="GO" id="GO:0016887">
    <property type="term" value="F:ATP hydrolysis activity"/>
    <property type="evidence" value="ECO:0007669"/>
    <property type="project" value="InterPro"/>
</dbReference>
<dbReference type="GO" id="GO:0051301">
    <property type="term" value="P:cell division"/>
    <property type="evidence" value="ECO:0007669"/>
    <property type="project" value="UniProtKB-KW"/>
</dbReference>
<evidence type="ECO:0000313" key="4">
    <source>
        <dbReference type="Proteomes" id="UP000235925"/>
    </source>
</evidence>
<dbReference type="InterPro" id="IPR005654">
    <property type="entry name" value="ATPase_AFG1-like"/>
</dbReference>
<dbReference type="AlphaFoldDB" id="A0A2N8S0G7"/>
<dbReference type="Proteomes" id="UP000235925">
    <property type="component" value="Unassembled WGS sequence"/>
</dbReference>
<reference evidence="3 4" key="1">
    <citation type="submission" date="2018-01" db="EMBL/GenBank/DDBJ databases">
        <title>Denitrification phenotypes of diverse strains of Pseudomonas stutzeri.</title>
        <authorList>
            <person name="Milligan D.A."/>
            <person name="Bergaust L."/>
            <person name="Bakken L.R."/>
            <person name="Frostegard A."/>
        </authorList>
    </citation>
    <scope>NUCLEOTIDE SEQUENCE [LARGE SCALE GENOMIC DNA]</scope>
    <source>
        <strain evidence="3 4">KC</strain>
    </source>
</reference>
<dbReference type="NCBIfam" id="NF040713">
    <property type="entry name" value="ZapE"/>
    <property type="match status" value="1"/>
</dbReference>
<dbReference type="PANTHER" id="PTHR12169">
    <property type="entry name" value="ATPASE N2B"/>
    <property type="match status" value="1"/>
</dbReference>